<dbReference type="Proteomes" id="UP000002230">
    <property type="component" value="Chromosome"/>
</dbReference>
<organism evidence="1 2">
    <name type="scientific">Edwardsiella tarda (strain FL6-60)</name>
    <dbReference type="NCBI Taxonomy" id="718251"/>
    <lineage>
        <taxon>Bacteria</taxon>
        <taxon>Pseudomonadati</taxon>
        <taxon>Pseudomonadota</taxon>
        <taxon>Gammaproteobacteria</taxon>
        <taxon>Enterobacterales</taxon>
        <taxon>Hafniaceae</taxon>
        <taxon>Edwardsiella</taxon>
    </lineage>
</organism>
<proteinExistence type="predicted"/>
<accession>A0A0H3DRW2</accession>
<reference evidence="1 2" key="2">
    <citation type="journal article" date="2011" name="BMC Immunol.">
        <title>Comparison of static immersion and intravenous injection systems for exposure of zebrafish embryos to the natural pathogen Edwardsiella tarda.</title>
        <authorList>
            <person name="van Soest J.J."/>
            <person name="Stockhammer O.W."/>
            <person name="Ordas A."/>
            <person name="Bloemberg G.V."/>
            <person name="Spaink H.P."/>
            <person name="Meijer A.H."/>
        </authorList>
    </citation>
    <scope>NUCLEOTIDE SEQUENCE [LARGE SCALE GENOMIC DNA]</scope>
    <source>
        <strain evidence="1 2">FL6-60</strain>
    </source>
</reference>
<dbReference type="KEGG" id="etd:ETAF_2004"/>
<dbReference type="PATRIC" id="fig|718251.5.peg.2079"/>
<evidence type="ECO:0000313" key="2">
    <source>
        <dbReference type="Proteomes" id="UP000002230"/>
    </source>
</evidence>
<dbReference type="HOGENOM" id="CLU_3117334_0_0_6"/>
<sequence length="50" mass="5518">MPPPRSPFCAAFLKSQGQKEVKIPFCSPRGRCAFTQIPLLSTVLALNLTR</sequence>
<dbReference type="AlphaFoldDB" id="A0A0H3DRW2"/>
<keyword evidence="2" id="KW-1185">Reference proteome</keyword>
<gene>
    <name evidence="1" type="ordered locus">ETAF_2004</name>
</gene>
<evidence type="ECO:0000313" key="1">
    <source>
        <dbReference type="EMBL" id="ADM42110.1"/>
    </source>
</evidence>
<reference evidence="2" key="1">
    <citation type="submission" date="2010-08" db="EMBL/GenBank/DDBJ databases">
        <title>Genome comparisons of Edwardsiella bacteria analysed using deep sequencing technology.</title>
        <authorList>
            <person name="van Soest J.J."/>
            <person name="Henkel C.V."/>
            <person name="Jansen H.J."/>
            <person name="van den Hondel C.A.M.J.J."/>
            <person name="Bloemberg G.V."/>
            <person name="Meijer A.H."/>
            <person name="Spaink H.P."/>
        </authorList>
    </citation>
    <scope>NUCLEOTIDE SEQUENCE [LARGE SCALE GENOMIC DNA]</scope>
    <source>
        <strain evidence="2">FL6-60</strain>
    </source>
</reference>
<name>A0A0H3DRW2_EDWTF</name>
<dbReference type="EMBL" id="CP002154">
    <property type="protein sequence ID" value="ADM42110.1"/>
    <property type="molecule type" value="Genomic_DNA"/>
</dbReference>
<protein>
    <submittedName>
        <fullName evidence="1">Uncharacterized protein</fullName>
    </submittedName>
</protein>